<dbReference type="Proteomes" id="UP000428328">
    <property type="component" value="Chromosome"/>
</dbReference>
<evidence type="ECO:0000256" key="12">
    <source>
        <dbReference type="RuleBase" id="RU362010"/>
    </source>
</evidence>
<keyword evidence="14" id="KW-1185">Reference proteome</keyword>
<dbReference type="InterPro" id="IPR004488">
    <property type="entry name" value="Mg/Co-transport_prot_CorA"/>
</dbReference>
<dbReference type="Gene3D" id="3.30.460.20">
    <property type="entry name" value="CorA soluble domain-like"/>
    <property type="match status" value="1"/>
</dbReference>
<evidence type="ECO:0000256" key="2">
    <source>
        <dbReference type="ARBA" id="ARBA00009765"/>
    </source>
</evidence>
<dbReference type="InterPro" id="IPR002523">
    <property type="entry name" value="MgTranspt_CorA/ZnTranspt_ZntB"/>
</dbReference>
<evidence type="ECO:0000313" key="14">
    <source>
        <dbReference type="Proteomes" id="UP000428328"/>
    </source>
</evidence>
<dbReference type="EMBL" id="CP046400">
    <property type="protein sequence ID" value="QGY40493.1"/>
    <property type="molecule type" value="Genomic_DNA"/>
</dbReference>
<protein>
    <recommendedName>
        <fullName evidence="12">Magnesium transport protein CorA</fullName>
    </recommendedName>
</protein>
<dbReference type="CDD" id="cd12828">
    <property type="entry name" value="TmCorA-like_1"/>
    <property type="match status" value="1"/>
</dbReference>
<keyword evidence="3 12" id="KW-0813">Transport</keyword>
<dbReference type="NCBIfam" id="TIGR00383">
    <property type="entry name" value="corA"/>
    <property type="match status" value="1"/>
</dbReference>
<dbReference type="PANTHER" id="PTHR46494">
    <property type="entry name" value="CORA FAMILY METAL ION TRANSPORTER (EUROFUNG)"/>
    <property type="match status" value="1"/>
</dbReference>
<keyword evidence="8 12" id="KW-0406">Ion transport</keyword>
<dbReference type="FunFam" id="1.20.58.340:FF:000004">
    <property type="entry name" value="Magnesium transport protein CorA"/>
    <property type="match status" value="1"/>
</dbReference>
<evidence type="ECO:0000256" key="11">
    <source>
        <dbReference type="ARBA" id="ARBA00045497"/>
    </source>
</evidence>
<reference evidence="13 14" key="1">
    <citation type="submission" date="2019-11" db="EMBL/GenBank/DDBJ databases">
        <authorList>
            <person name="Zheng R.K."/>
            <person name="Sun C.M."/>
        </authorList>
    </citation>
    <scope>NUCLEOTIDE SEQUENCE [LARGE SCALE GENOMIC DNA]</scope>
    <source>
        <strain evidence="13 14">SRB007</strain>
    </source>
</reference>
<dbReference type="SUPFAM" id="SSF143865">
    <property type="entry name" value="CorA soluble domain-like"/>
    <property type="match status" value="1"/>
</dbReference>
<keyword evidence="5 12" id="KW-0812">Transmembrane</keyword>
<keyword evidence="4 12" id="KW-1003">Cell membrane</keyword>
<accession>A0A6I6JJF4</accession>
<dbReference type="SUPFAM" id="SSF144083">
    <property type="entry name" value="Magnesium transport protein CorA, transmembrane region"/>
    <property type="match status" value="1"/>
</dbReference>
<dbReference type="GO" id="GO:0000287">
    <property type="term" value="F:magnesium ion binding"/>
    <property type="evidence" value="ECO:0007669"/>
    <property type="project" value="TreeGrafter"/>
</dbReference>
<evidence type="ECO:0000256" key="9">
    <source>
        <dbReference type="ARBA" id="ARBA00023136"/>
    </source>
</evidence>
<evidence type="ECO:0000256" key="5">
    <source>
        <dbReference type="ARBA" id="ARBA00022692"/>
    </source>
</evidence>
<dbReference type="AlphaFoldDB" id="A0A6I6JJF4"/>
<keyword evidence="9 12" id="KW-0472">Membrane</keyword>
<comment type="similarity">
    <text evidence="2 12">Belongs to the CorA metal ion transporter (MIT) (TC 1.A.35) family.</text>
</comment>
<evidence type="ECO:0000256" key="3">
    <source>
        <dbReference type="ARBA" id="ARBA00022448"/>
    </source>
</evidence>
<evidence type="ECO:0000256" key="8">
    <source>
        <dbReference type="ARBA" id="ARBA00023065"/>
    </source>
</evidence>
<dbReference type="RefSeq" id="WP_158947846.1">
    <property type="nucleotide sequence ID" value="NZ_CP046400.1"/>
</dbReference>
<dbReference type="GO" id="GO:0015087">
    <property type="term" value="F:cobalt ion transmembrane transporter activity"/>
    <property type="evidence" value="ECO:0007669"/>
    <property type="project" value="UniProtKB-UniRule"/>
</dbReference>
<comment type="subcellular location">
    <subcellularLocation>
        <location evidence="1">Cell membrane</location>
        <topology evidence="1">Multi-pass membrane protein</topology>
    </subcellularLocation>
    <subcellularLocation>
        <location evidence="12">Membrane</location>
        <topology evidence="12">Multi-pass membrane protein</topology>
    </subcellularLocation>
</comment>
<evidence type="ECO:0000256" key="1">
    <source>
        <dbReference type="ARBA" id="ARBA00004651"/>
    </source>
</evidence>
<dbReference type="GO" id="GO:0005886">
    <property type="term" value="C:plasma membrane"/>
    <property type="evidence" value="ECO:0007669"/>
    <property type="project" value="UniProtKB-SubCell"/>
</dbReference>
<dbReference type="InterPro" id="IPR045861">
    <property type="entry name" value="CorA_cytoplasmic_dom"/>
</dbReference>
<dbReference type="Gene3D" id="1.20.58.340">
    <property type="entry name" value="Magnesium transport protein CorA, transmembrane region"/>
    <property type="match status" value="2"/>
</dbReference>
<feature type="transmembrane region" description="Helical" evidence="12">
    <location>
        <begin position="324"/>
        <end position="345"/>
    </location>
</feature>
<comment type="catalytic activity">
    <reaction evidence="10">
        <text>Mg(2+)(in) = Mg(2+)(out)</text>
        <dbReference type="Rhea" id="RHEA:29827"/>
        <dbReference type="ChEBI" id="CHEBI:18420"/>
    </reaction>
</comment>
<dbReference type="InterPro" id="IPR045863">
    <property type="entry name" value="CorA_TM1_TM2"/>
</dbReference>
<feature type="transmembrane region" description="Helical" evidence="12">
    <location>
        <begin position="289"/>
        <end position="312"/>
    </location>
</feature>
<keyword evidence="7 12" id="KW-1133">Transmembrane helix</keyword>
<dbReference type="GO" id="GO:0015095">
    <property type="term" value="F:magnesium ion transmembrane transporter activity"/>
    <property type="evidence" value="ECO:0007669"/>
    <property type="project" value="UniProtKB-UniRule"/>
</dbReference>
<dbReference type="PANTHER" id="PTHR46494:SF1">
    <property type="entry name" value="CORA FAMILY METAL ION TRANSPORTER (EUROFUNG)"/>
    <property type="match status" value="1"/>
</dbReference>
<evidence type="ECO:0000256" key="4">
    <source>
        <dbReference type="ARBA" id="ARBA00022475"/>
    </source>
</evidence>
<name>A0A6I6JJF4_9BACT</name>
<dbReference type="KEGG" id="psel:GM415_10275"/>
<evidence type="ECO:0000313" key="13">
    <source>
        <dbReference type="EMBL" id="QGY40493.1"/>
    </source>
</evidence>
<gene>
    <name evidence="12 13" type="primary">corA</name>
    <name evidence="13" type="ORF">GM415_10275</name>
</gene>
<organism evidence="13 14">
    <name type="scientific">Pseudodesulfovibrio cashew</name>
    <dbReference type="NCBI Taxonomy" id="2678688"/>
    <lineage>
        <taxon>Bacteria</taxon>
        <taxon>Pseudomonadati</taxon>
        <taxon>Thermodesulfobacteriota</taxon>
        <taxon>Desulfovibrionia</taxon>
        <taxon>Desulfovibrionales</taxon>
        <taxon>Desulfovibrionaceae</taxon>
    </lineage>
</organism>
<evidence type="ECO:0000256" key="6">
    <source>
        <dbReference type="ARBA" id="ARBA00022842"/>
    </source>
</evidence>
<evidence type="ECO:0000256" key="7">
    <source>
        <dbReference type="ARBA" id="ARBA00022989"/>
    </source>
</evidence>
<keyword evidence="6 12" id="KW-0460">Magnesium</keyword>
<dbReference type="GO" id="GO:0050897">
    <property type="term" value="F:cobalt ion binding"/>
    <property type="evidence" value="ECO:0007669"/>
    <property type="project" value="TreeGrafter"/>
</dbReference>
<evidence type="ECO:0000256" key="10">
    <source>
        <dbReference type="ARBA" id="ARBA00034269"/>
    </source>
</evidence>
<comment type="function">
    <text evidence="11">Mediates influx of magnesium ions. Alternates between open and closed states. Activated by low cytoplasmic Mg(2+) levels. Inactive when cytoplasmic Mg(2+) levels are high.</text>
</comment>
<sequence>MFDFLRWIHHKRDVPPGTLLYAGEEKNFVPFLRVHSYDTNNLDSRTADALDQDSLPSGRVNFVHVVGVHHPEMIRTIGTQLGFPTLALEDVMNMGQRAKLAWLDDDTGFVVMKNVQMADHRLESRQVSLFWRNGLVVVFTEEDDGLLDGILARLGKGKGKLRSTGSAYLVAAILDALVDRHLAALGELGELSEKLEASLLEETTDDNLGQLYEIKRETILLRNILMPVQDIFKALLREDAETPEEALPYLRDVAEHSAQSVEGTFALHDILKSMIDYQISMIGIRTNKVMQFLTVIATLFIPLTFIAGVYGMNFQNMPELQWRYGYFLALGLMGAVGVIMLVYFVRKKLL</sequence>
<dbReference type="Pfam" id="PF01544">
    <property type="entry name" value="CorA"/>
    <property type="match status" value="1"/>
</dbReference>
<proteinExistence type="inferred from homology"/>